<evidence type="ECO:0000256" key="5">
    <source>
        <dbReference type="ARBA" id="ARBA00022801"/>
    </source>
</evidence>
<keyword evidence="4 7" id="KW-0479">Metal-binding</keyword>
<dbReference type="PANTHER" id="PTHR43705">
    <property type="entry name" value="HYDROXYACYLGLUTATHIONE HYDROLASE"/>
    <property type="match status" value="1"/>
</dbReference>
<dbReference type="GO" id="GO:0004416">
    <property type="term" value="F:hydroxyacylglutathione hydrolase activity"/>
    <property type="evidence" value="ECO:0007669"/>
    <property type="project" value="UniProtKB-UniRule"/>
</dbReference>
<name>A0AAE3VS15_9HYPH</name>
<feature type="domain" description="Metallo-beta-lactamase" evidence="8">
    <location>
        <begin position="14"/>
        <end position="173"/>
    </location>
</feature>
<accession>A0AAE3VS15</accession>
<feature type="binding site" evidence="7">
    <location>
        <position position="57"/>
    </location>
    <ligand>
        <name>Zn(2+)</name>
        <dbReference type="ChEBI" id="CHEBI:29105"/>
        <label>1</label>
    </ligand>
</feature>
<proteinExistence type="inferred from homology"/>
<dbReference type="InterPro" id="IPR050110">
    <property type="entry name" value="Glyoxalase_II_hydrolase"/>
</dbReference>
<dbReference type="Pfam" id="PF16123">
    <property type="entry name" value="HAGH_C"/>
    <property type="match status" value="1"/>
</dbReference>
<dbReference type="SUPFAM" id="SSF56281">
    <property type="entry name" value="Metallo-hydrolase/oxidoreductase"/>
    <property type="match status" value="1"/>
</dbReference>
<dbReference type="NCBIfam" id="TIGR03413">
    <property type="entry name" value="GSH_gloB"/>
    <property type="match status" value="1"/>
</dbReference>
<dbReference type="Gene3D" id="3.60.15.10">
    <property type="entry name" value="Ribonuclease Z/Hydroxyacylglutathione hydrolase-like"/>
    <property type="match status" value="1"/>
</dbReference>
<comment type="caution">
    <text evidence="9">The sequence shown here is derived from an EMBL/GenBank/DDBJ whole genome shotgun (WGS) entry which is preliminary data.</text>
</comment>
<feature type="binding site" evidence="7">
    <location>
        <position position="59"/>
    </location>
    <ligand>
        <name>Zn(2+)</name>
        <dbReference type="ChEBI" id="CHEBI:29105"/>
        <label>1</label>
    </ligand>
</feature>
<gene>
    <name evidence="7" type="primary">gloB</name>
    <name evidence="9" type="ORF">J2S73_003563</name>
</gene>
<feature type="binding site" evidence="7">
    <location>
        <position position="134"/>
    </location>
    <ligand>
        <name>Zn(2+)</name>
        <dbReference type="ChEBI" id="CHEBI:29105"/>
        <label>2</label>
    </ligand>
</feature>
<dbReference type="PIRSF" id="PIRSF005457">
    <property type="entry name" value="Glx"/>
    <property type="match status" value="1"/>
</dbReference>
<dbReference type="AlphaFoldDB" id="A0AAE3VS15"/>
<dbReference type="InterPro" id="IPR017782">
    <property type="entry name" value="Hydroxyacylglutathione_Hdrlase"/>
</dbReference>
<comment type="similarity">
    <text evidence="3 7">Belongs to the metallo-beta-lactamase superfamily. Glyoxalase II family.</text>
</comment>
<dbReference type="Proteomes" id="UP001229244">
    <property type="component" value="Unassembled WGS sequence"/>
</dbReference>
<evidence type="ECO:0000256" key="2">
    <source>
        <dbReference type="ARBA" id="ARBA00004963"/>
    </source>
</evidence>
<protein>
    <recommendedName>
        <fullName evidence="7">Hydroxyacylglutathione hydrolase</fullName>
        <ecNumber evidence="7">3.1.2.6</ecNumber>
    </recommendedName>
    <alternativeName>
        <fullName evidence="7">Glyoxalase II</fullName>
        <shortName evidence="7">Glx II</shortName>
    </alternativeName>
</protein>
<feature type="binding site" evidence="7">
    <location>
        <position position="134"/>
    </location>
    <ligand>
        <name>Zn(2+)</name>
        <dbReference type="ChEBI" id="CHEBI:29105"/>
        <label>1</label>
    </ligand>
</feature>
<dbReference type="InterPro" id="IPR001279">
    <property type="entry name" value="Metallo-B-lactamas"/>
</dbReference>
<comment type="cofactor">
    <cofactor evidence="7">
        <name>Zn(2+)</name>
        <dbReference type="ChEBI" id="CHEBI:29105"/>
    </cofactor>
    <text evidence="7">Binds 2 Zn(2+) ions per subunit.</text>
</comment>
<evidence type="ECO:0000259" key="8">
    <source>
        <dbReference type="SMART" id="SM00849"/>
    </source>
</evidence>
<reference evidence="9" key="1">
    <citation type="submission" date="2023-07" db="EMBL/GenBank/DDBJ databases">
        <title>Genomic Encyclopedia of Type Strains, Phase IV (KMG-IV): sequencing the most valuable type-strain genomes for metagenomic binning, comparative biology and taxonomic classification.</title>
        <authorList>
            <person name="Goeker M."/>
        </authorList>
    </citation>
    <scope>NUCLEOTIDE SEQUENCE</scope>
    <source>
        <strain evidence="9">DSM 21202</strain>
    </source>
</reference>
<comment type="function">
    <text evidence="7">Thiolesterase that catalyzes the hydrolysis of S-D-lactoyl-glutathione to form glutathione and D-lactic acid.</text>
</comment>
<dbReference type="RefSeq" id="WP_306886983.1">
    <property type="nucleotide sequence ID" value="NZ_JAUSUL010000004.1"/>
</dbReference>
<dbReference type="EC" id="3.1.2.6" evidence="7"/>
<evidence type="ECO:0000256" key="1">
    <source>
        <dbReference type="ARBA" id="ARBA00001623"/>
    </source>
</evidence>
<dbReference type="GO" id="GO:0046872">
    <property type="term" value="F:metal ion binding"/>
    <property type="evidence" value="ECO:0007669"/>
    <property type="project" value="UniProtKB-KW"/>
</dbReference>
<dbReference type="InterPro" id="IPR036866">
    <property type="entry name" value="RibonucZ/Hydroxyglut_hydro"/>
</dbReference>
<sequence length="257" mass="27451">MADADIRLIPCRSDNYAVLIHDPDSKTTILVDAPEAGPIAAVLDETGWSLDHILITHHHADHVAGVPDLKARNGALVTGPKEEASRIEVLDEFLEDGASTTLGPWAVRAIATPGHTAGPLSYWFPDLGVAFTGDTLFAMGCGRLFEGDAATMWASLKTLRDVLPDETRIYCGHEYTQKNAEFASGVDPDNATLRERVAAVNAARARGEPTIPTTMADEKATNPFLRADDPALAEAVGLAGESPEAVFAELRGRRDVA</sequence>
<dbReference type="Pfam" id="PF00753">
    <property type="entry name" value="Lactamase_B"/>
    <property type="match status" value="1"/>
</dbReference>
<evidence type="ECO:0000313" key="10">
    <source>
        <dbReference type="Proteomes" id="UP001229244"/>
    </source>
</evidence>
<dbReference type="PANTHER" id="PTHR43705:SF1">
    <property type="entry name" value="HYDROXYACYLGLUTATHIONE HYDROLASE GLOB"/>
    <property type="match status" value="1"/>
</dbReference>
<keyword evidence="10" id="KW-1185">Reference proteome</keyword>
<keyword evidence="6 7" id="KW-0862">Zinc</keyword>
<organism evidence="9 10">
    <name type="scientific">Amorphus orientalis</name>
    <dbReference type="NCBI Taxonomy" id="649198"/>
    <lineage>
        <taxon>Bacteria</taxon>
        <taxon>Pseudomonadati</taxon>
        <taxon>Pseudomonadota</taxon>
        <taxon>Alphaproteobacteria</taxon>
        <taxon>Hyphomicrobiales</taxon>
        <taxon>Amorphaceae</taxon>
        <taxon>Amorphus</taxon>
    </lineage>
</organism>
<evidence type="ECO:0000313" key="9">
    <source>
        <dbReference type="EMBL" id="MDQ0317086.1"/>
    </source>
</evidence>
<dbReference type="InterPro" id="IPR032282">
    <property type="entry name" value="HAGH_C"/>
</dbReference>
<dbReference type="SMART" id="SM00849">
    <property type="entry name" value="Lactamase_B"/>
    <property type="match status" value="1"/>
</dbReference>
<feature type="binding site" evidence="7">
    <location>
        <position position="61"/>
    </location>
    <ligand>
        <name>Zn(2+)</name>
        <dbReference type="ChEBI" id="CHEBI:29105"/>
        <label>2</label>
    </ligand>
</feature>
<feature type="binding site" evidence="7">
    <location>
        <position position="115"/>
    </location>
    <ligand>
        <name>Zn(2+)</name>
        <dbReference type="ChEBI" id="CHEBI:29105"/>
        <label>1</label>
    </ligand>
</feature>
<dbReference type="HAMAP" id="MF_01374">
    <property type="entry name" value="Glyoxalase_2"/>
    <property type="match status" value="1"/>
</dbReference>
<comment type="subunit">
    <text evidence="7">Monomer.</text>
</comment>
<evidence type="ECO:0000256" key="7">
    <source>
        <dbReference type="HAMAP-Rule" id="MF_01374"/>
    </source>
</evidence>
<dbReference type="EMBL" id="JAUSUL010000004">
    <property type="protein sequence ID" value="MDQ0317086.1"/>
    <property type="molecule type" value="Genomic_DNA"/>
</dbReference>
<dbReference type="GO" id="GO:0019243">
    <property type="term" value="P:methylglyoxal catabolic process to D-lactate via S-lactoyl-glutathione"/>
    <property type="evidence" value="ECO:0007669"/>
    <property type="project" value="UniProtKB-UniRule"/>
</dbReference>
<feature type="binding site" evidence="7">
    <location>
        <position position="62"/>
    </location>
    <ligand>
        <name>Zn(2+)</name>
        <dbReference type="ChEBI" id="CHEBI:29105"/>
        <label>2</label>
    </ligand>
</feature>
<dbReference type="CDD" id="cd07723">
    <property type="entry name" value="hydroxyacylglutathione_hydrolase_MBL-fold"/>
    <property type="match status" value="1"/>
</dbReference>
<dbReference type="InterPro" id="IPR035680">
    <property type="entry name" value="Clx_II_MBL"/>
</dbReference>
<keyword evidence="5 7" id="KW-0378">Hydrolase</keyword>
<evidence type="ECO:0000256" key="3">
    <source>
        <dbReference type="ARBA" id="ARBA00006759"/>
    </source>
</evidence>
<comment type="pathway">
    <text evidence="2 7">Secondary metabolite metabolism; methylglyoxal degradation; (R)-lactate from methylglyoxal: step 2/2.</text>
</comment>
<evidence type="ECO:0000256" key="6">
    <source>
        <dbReference type="ARBA" id="ARBA00022833"/>
    </source>
</evidence>
<evidence type="ECO:0000256" key="4">
    <source>
        <dbReference type="ARBA" id="ARBA00022723"/>
    </source>
</evidence>
<comment type="catalytic activity">
    <reaction evidence="1 7">
        <text>an S-(2-hydroxyacyl)glutathione + H2O = a 2-hydroxy carboxylate + glutathione + H(+)</text>
        <dbReference type="Rhea" id="RHEA:21864"/>
        <dbReference type="ChEBI" id="CHEBI:15377"/>
        <dbReference type="ChEBI" id="CHEBI:15378"/>
        <dbReference type="ChEBI" id="CHEBI:57925"/>
        <dbReference type="ChEBI" id="CHEBI:58896"/>
        <dbReference type="ChEBI" id="CHEBI:71261"/>
        <dbReference type="EC" id="3.1.2.6"/>
    </reaction>
</comment>
<feature type="binding site" evidence="7">
    <location>
        <position position="173"/>
    </location>
    <ligand>
        <name>Zn(2+)</name>
        <dbReference type="ChEBI" id="CHEBI:29105"/>
        <label>2</label>
    </ligand>
</feature>